<evidence type="ECO:0000313" key="7">
    <source>
        <dbReference type="Proteomes" id="UP000789508"/>
    </source>
</evidence>
<protein>
    <submittedName>
        <fullName evidence="6">7410_t:CDS:1</fullName>
    </submittedName>
</protein>
<dbReference type="Gene3D" id="1.10.510.10">
    <property type="entry name" value="Transferase(Phosphotransferase) domain 1"/>
    <property type="match status" value="1"/>
</dbReference>
<evidence type="ECO:0000259" key="5">
    <source>
        <dbReference type="PROSITE" id="PS50897"/>
    </source>
</evidence>
<comment type="caution">
    <text evidence="6">The sequence shown here is derived from an EMBL/GenBank/DDBJ whole genome shotgun (WGS) entry which is preliminary data.</text>
</comment>
<dbReference type="PRINTS" id="PR00320">
    <property type="entry name" value="GPROTEINBRPT"/>
</dbReference>
<gene>
    <name evidence="6" type="ORF">ALEPTO_LOCUS6786</name>
</gene>
<dbReference type="InterPro" id="IPR015943">
    <property type="entry name" value="WD40/YVTN_repeat-like_dom_sf"/>
</dbReference>
<dbReference type="EMBL" id="CAJVPS010002523">
    <property type="protein sequence ID" value="CAG8570470.1"/>
    <property type="molecule type" value="Genomic_DNA"/>
</dbReference>
<reference evidence="6" key="1">
    <citation type="submission" date="2021-06" db="EMBL/GenBank/DDBJ databases">
        <authorList>
            <person name="Kallberg Y."/>
            <person name="Tangrot J."/>
            <person name="Rosling A."/>
        </authorList>
    </citation>
    <scope>NUCLEOTIDE SEQUENCE</scope>
    <source>
        <strain evidence="6">FL130A</strain>
    </source>
</reference>
<dbReference type="Pfam" id="PF07714">
    <property type="entry name" value="PK_Tyr_Ser-Thr"/>
    <property type="match status" value="1"/>
</dbReference>
<dbReference type="SMART" id="SM00320">
    <property type="entry name" value="WD40"/>
    <property type="match status" value="6"/>
</dbReference>
<dbReference type="InterPro" id="IPR045184">
    <property type="entry name" value="SMU1"/>
</dbReference>
<dbReference type="PANTHER" id="PTHR22848">
    <property type="entry name" value="WD40 REPEAT PROTEIN"/>
    <property type="match status" value="1"/>
</dbReference>
<dbReference type="PROSITE" id="PS50082">
    <property type="entry name" value="WD_REPEATS_2"/>
    <property type="match status" value="4"/>
</dbReference>
<dbReference type="Proteomes" id="UP000789508">
    <property type="component" value="Unassembled WGS sequence"/>
</dbReference>
<feature type="repeat" description="WD" evidence="3">
    <location>
        <begin position="573"/>
        <end position="614"/>
    </location>
</feature>
<dbReference type="SUPFAM" id="SSF50978">
    <property type="entry name" value="WD40 repeat-like"/>
    <property type="match status" value="1"/>
</dbReference>
<accession>A0A9N9G199</accession>
<dbReference type="PROSITE" id="PS50011">
    <property type="entry name" value="PROTEIN_KINASE_DOM"/>
    <property type="match status" value="1"/>
</dbReference>
<feature type="domain" description="Protein kinase" evidence="4">
    <location>
        <begin position="1"/>
        <end position="240"/>
    </location>
</feature>
<dbReference type="GO" id="GO:0000398">
    <property type="term" value="P:mRNA splicing, via spliceosome"/>
    <property type="evidence" value="ECO:0007669"/>
    <property type="project" value="InterPro"/>
</dbReference>
<proteinExistence type="predicted"/>
<dbReference type="InterPro" id="IPR036322">
    <property type="entry name" value="WD40_repeat_dom_sf"/>
</dbReference>
<feature type="repeat" description="WD" evidence="3">
    <location>
        <begin position="615"/>
        <end position="656"/>
    </location>
</feature>
<dbReference type="PROSITE" id="PS50294">
    <property type="entry name" value="WD_REPEATS_REGION"/>
    <property type="match status" value="3"/>
</dbReference>
<organism evidence="6 7">
    <name type="scientific">Ambispora leptoticha</name>
    <dbReference type="NCBI Taxonomy" id="144679"/>
    <lineage>
        <taxon>Eukaryota</taxon>
        <taxon>Fungi</taxon>
        <taxon>Fungi incertae sedis</taxon>
        <taxon>Mucoromycota</taxon>
        <taxon>Glomeromycotina</taxon>
        <taxon>Glomeromycetes</taxon>
        <taxon>Archaeosporales</taxon>
        <taxon>Ambisporaceae</taxon>
        <taxon>Ambispora</taxon>
    </lineage>
</organism>
<sequence length="786" mass="87592">MHERLPTKVALKELHRSDEEAIEKLIQEMKNHILMFRCSRQIPPTFFGVSRNPNTSSFIMVTSLAEEGDFRSYLRKNAATLTWKNKLEMLNDPTASTAERIHTAGGQICHKDFHPGNILVNKDGTVALLSDFGQSGYANDSTAVVGVLPYLPPEVIKQQPYTPKADIYAFGIILCEVATGLPPFPGREHDNSLAIDIVNGLRPKLPPGLPQDYIDSVKKCLDADPDKRPEFVHALKYGTIEELEEFEKLQKEQKQEIEEVFDISSNVYISKVHDFDSIDLDVSVKVSYLDIKPVAKNIDHKLTLFVGIQISKVPTSSEESTIALNTVDSVESFVEEITQGHWDTVLRTVANLKIPQRKLIDLYEQIVLELIEMRELGAARTLLRQTDPMQMLRDHFSERYLHLEHLLSRTWFDPKEATLSSEVTVVAPSRLLALLGQALKWQQHQGLLPPDTAFDLFRGSAPTTKAEDDAEPTKCYATIKFPKKQHAESVAFSPDGQYLVTGSVDGFIEIWNYLTGKLRKDFKYQVEDNPMLMEDPVLCLSFSRDSEMLVSGAQDGTIKVWKIHTGQCTRRFAPAHSQGVTSVCFNRDGSQLLSASFDHTVRLHGLKSGKTLKEFRGHSSFVNNAIFSYDMTQVISASSDGTVKIWDSKTTDCLHTVIPNSAQAATISGGIAVNCVIQMPKNMDQVVVCNKSAMIYLMTMRGQILKSFTSGKKTGGDFVSCAVSPQGDFIYCIGEDSILYSFNVTSGKLTSTLKLSEVEVIGVTHHPFSNILASYADDGVISLWKP</sequence>
<dbReference type="CDD" id="cd00200">
    <property type="entry name" value="WD40"/>
    <property type="match status" value="1"/>
</dbReference>
<keyword evidence="1 3" id="KW-0853">WD repeat</keyword>
<dbReference type="InterPro" id="IPR000719">
    <property type="entry name" value="Prot_kinase_dom"/>
</dbReference>
<evidence type="ECO:0000256" key="3">
    <source>
        <dbReference type="PROSITE-ProRule" id="PRU00221"/>
    </source>
</evidence>
<dbReference type="Pfam" id="PF00400">
    <property type="entry name" value="WD40"/>
    <property type="match status" value="4"/>
</dbReference>
<dbReference type="SUPFAM" id="SSF56112">
    <property type="entry name" value="Protein kinase-like (PK-like)"/>
    <property type="match status" value="1"/>
</dbReference>
<dbReference type="Gene3D" id="2.130.10.10">
    <property type="entry name" value="YVTN repeat-like/Quinoprotein amine dehydrogenase"/>
    <property type="match status" value="1"/>
</dbReference>
<dbReference type="GO" id="GO:0004672">
    <property type="term" value="F:protein kinase activity"/>
    <property type="evidence" value="ECO:0007669"/>
    <property type="project" value="InterPro"/>
</dbReference>
<evidence type="ECO:0000259" key="4">
    <source>
        <dbReference type="PROSITE" id="PS50011"/>
    </source>
</evidence>
<dbReference type="InterPro" id="IPR001680">
    <property type="entry name" value="WD40_rpt"/>
</dbReference>
<dbReference type="InterPro" id="IPR006595">
    <property type="entry name" value="CTLH_C"/>
</dbReference>
<dbReference type="AlphaFoldDB" id="A0A9N9G199"/>
<dbReference type="InterPro" id="IPR020472">
    <property type="entry name" value="WD40_PAC1"/>
</dbReference>
<name>A0A9N9G199_9GLOM</name>
<evidence type="ECO:0000313" key="6">
    <source>
        <dbReference type="EMBL" id="CAG8570470.1"/>
    </source>
</evidence>
<dbReference type="OrthoDB" id="538223at2759"/>
<dbReference type="InterPro" id="IPR011009">
    <property type="entry name" value="Kinase-like_dom_sf"/>
</dbReference>
<dbReference type="InterPro" id="IPR001245">
    <property type="entry name" value="Ser-Thr/Tyr_kinase_cat_dom"/>
</dbReference>
<keyword evidence="7" id="KW-1185">Reference proteome</keyword>
<dbReference type="PROSITE" id="PS50897">
    <property type="entry name" value="CTLH"/>
    <property type="match status" value="1"/>
</dbReference>
<dbReference type="SMART" id="SM00668">
    <property type="entry name" value="CTLH"/>
    <property type="match status" value="1"/>
</dbReference>
<evidence type="ECO:0000256" key="1">
    <source>
        <dbReference type="ARBA" id="ARBA00022574"/>
    </source>
</evidence>
<feature type="repeat" description="WD" evidence="3">
    <location>
        <begin position="534"/>
        <end position="571"/>
    </location>
</feature>
<feature type="repeat" description="WD" evidence="3">
    <location>
        <begin position="489"/>
        <end position="521"/>
    </location>
</feature>
<dbReference type="GO" id="GO:0005524">
    <property type="term" value="F:ATP binding"/>
    <property type="evidence" value="ECO:0007669"/>
    <property type="project" value="InterPro"/>
</dbReference>
<keyword evidence="2" id="KW-0677">Repeat</keyword>
<evidence type="ECO:0000256" key="2">
    <source>
        <dbReference type="ARBA" id="ARBA00022737"/>
    </source>
</evidence>
<feature type="domain" description="CTLH" evidence="5">
    <location>
        <begin position="326"/>
        <end position="378"/>
    </location>
</feature>